<evidence type="ECO:0000313" key="2">
    <source>
        <dbReference type="Proteomes" id="UP000549971"/>
    </source>
</evidence>
<sequence>MGSLIHFLDVGYLRNALRIRCRREGDQVTISWQNSDPSLFTAPPSGEVTVGVPEFLAAVDEFHQAFISAMDLRVAEVVAAPPLGLAVDLVHLHVEQAERAT</sequence>
<reference evidence="1 2" key="1">
    <citation type="submission" date="2020-08" db="EMBL/GenBank/DDBJ databases">
        <title>Sequencing the genomes of 1000 actinobacteria strains.</title>
        <authorList>
            <person name="Klenk H.-P."/>
        </authorList>
    </citation>
    <scope>NUCLEOTIDE SEQUENCE [LARGE SCALE GENOMIC DNA]</scope>
    <source>
        <strain evidence="1 2">DSM 28967</strain>
    </source>
</reference>
<dbReference type="Proteomes" id="UP000549971">
    <property type="component" value="Unassembled WGS sequence"/>
</dbReference>
<proteinExistence type="predicted"/>
<dbReference type="AlphaFoldDB" id="A0A7W9J8A0"/>
<dbReference type="Pfam" id="PF19446">
    <property type="entry name" value="DUF5984"/>
    <property type="match status" value="1"/>
</dbReference>
<gene>
    <name evidence="1" type="ORF">HDA39_004191</name>
</gene>
<dbReference type="InterPro" id="IPR046026">
    <property type="entry name" value="DUF5984"/>
</dbReference>
<accession>A0A7W9J8A0</accession>
<evidence type="ECO:0000313" key="1">
    <source>
        <dbReference type="EMBL" id="MBB5837457.1"/>
    </source>
</evidence>
<protein>
    <submittedName>
        <fullName evidence="1">Uncharacterized protein</fullName>
    </submittedName>
</protein>
<dbReference type="EMBL" id="JACHMY010000001">
    <property type="protein sequence ID" value="MBB5837457.1"/>
    <property type="molecule type" value="Genomic_DNA"/>
</dbReference>
<comment type="caution">
    <text evidence="1">The sequence shown here is derived from an EMBL/GenBank/DDBJ whole genome shotgun (WGS) entry which is preliminary data.</text>
</comment>
<organism evidence="1 2">
    <name type="scientific">Kribbella italica</name>
    <dbReference type="NCBI Taxonomy" id="1540520"/>
    <lineage>
        <taxon>Bacteria</taxon>
        <taxon>Bacillati</taxon>
        <taxon>Actinomycetota</taxon>
        <taxon>Actinomycetes</taxon>
        <taxon>Propionibacteriales</taxon>
        <taxon>Kribbellaceae</taxon>
        <taxon>Kribbella</taxon>
    </lineage>
</organism>
<dbReference type="RefSeq" id="WP_184797497.1">
    <property type="nucleotide sequence ID" value="NZ_JACHMY010000001.1"/>
</dbReference>
<name>A0A7W9J8A0_9ACTN</name>
<keyword evidence="2" id="KW-1185">Reference proteome</keyword>